<keyword evidence="2" id="KW-1185">Reference proteome</keyword>
<evidence type="ECO:0000313" key="1">
    <source>
        <dbReference type="EMBL" id="KAI4821028.1"/>
    </source>
</evidence>
<organism evidence="1 2">
    <name type="scientific">Chaenocephalus aceratus</name>
    <name type="common">Blackfin icefish</name>
    <name type="synonym">Chaenichthys aceratus</name>
    <dbReference type="NCBI Taxonomy" id="36190"/>
    <lineage>
        <taxon>Eukaryota</taxon>
        <taxon>Metazoa</taxon>
        <taxon>Chordata</taxon>
        <taxon>Craniata</taxon>
        <taxon>Vertebrata</taxon>
        <taxon>Euteleostomi</taxon>
        <taxon>Actinopterygii</taxon>
        <taxon>Neopterygii</taxon>
        <taxon>Teleostei</taxon>
        <taxon>Neoteleostei</taxon>
        <taxon>Acanthomorphata</taxon>
        <taxon>Eupercaria</taxon>
        <taxon>Perciformes</taxon>
        <taxon>Notothenioidei</taxon>
        <taxon>Channichthyidae</taxon>
        <taxon>Chaenocephalus</taxon>
    </lineage>
</organism>
<gene>
    <name evidence="1" type="ORF">KUCAC02_028980</name>
</gene>
<feature type="non-terminal residue" evidence="1">
    <location>
        <position position="1"/>
    </location>
</feature>
<sequence>AERAATVCPIRLANGSIHHGALLSSSPGSVPGPNRACYSPLTSDFPQPPCDGGFSSSTMETGRRGGGNGRANLDT</sequence>
<proteinExistence type="predicted"/>
<comment type="caution">
    <text evidence="1">The sequence shown here is derived from an EMBL/GenBank/DDBJ whole genome shotgun (WGS) entry which is preliminary data.</text>
</comment>
<name>A0ACB9X4N6_CHAAC</name>
<accession>A0ACB9X4N6</accession>
<evidence type="ECO:0000313" key="2">
    <source>
        <dbReference type="Proteomes" id="UP001057452"/>
    </source>
</evidence>
<feature type="non-terminal residue" evidence="1">
    <location>
        <position position="75"/>
    </location>
</feature>
<protein>
    <submittedName>
        <fullName evidence="1">Uncharacterized protein</fullName>
    </submittedName>
</protein>
<dbReference type="EMBL" id="CM043793">
    <property type="protein sequence ID" value="KAI4821028.1"/>
    <property type="molecule type" value="Genomic_DNA"/>
</dbReference>
<dbReference type="Proteomes" id="UP001057452">
    <property type="component" value="Chromosome 9"/>
</dbReference>
<reference evidence="1" key="1">
    <citation type="submission" date="2022-05" db="EMBL/GenBank/DDBJ databases">
        <title>Chromosome-level genome of Chaenocephalus aceratus.</title>
        <authorList>
            <person name="Park H."/>
        </authorList>
    </citation>
    <scope>NUCLEOTIDE SEQUENCE</scope>
    <source>
        <strain evidence="1">KU_202001</strain>
    </source>
</reference>